<name>A0A553N7A0_TIGCA</name>
<gene>
    <name evidence="8" type="ORF">TCAL_03698</name>
</gene>
<evidence type="ECO:0000259" key="7">
    <source>
        <dbReference type="PROSITE" id="PS51545"/>
    </source>
</evidence>
<dbReference type="GO" id="GO:0005886">
    <property type="term" value="C:plasma membrane"/>
    <property type="evidence" value="ECO:0007669"/>
    <property type="project" value="TreeGrafter"/>
</dbReference>
<proteinExistence type="inferred from homology"/>
<keyword evidence="4" id="KW-0418">Kinase</keyword>
<dbReference type="SUPFAM" id="SSF48371">
    <property type="entry name" value="ARM repeat"/>
    <property type="match status" value="2"/>
</dbReference>
<evidence type="ECO:0000256" key="1">
    <source>
        <dbReference type="ARBA" id="ARBA00006209"/>
    </source>
</evidence>
<evidence type="ECO:0000256" key="3">
    <source>
        <dbReference type="ARBA" id="ARBA00022679"/>
    </source>
</evidence>
<evidence type="ECO:0000259" key="6">
    <source>
        <dbReference type="PROSITE" id="PS50290"/>
    </source>
</evidence>
<comment type="caution">
    <text evidence="8">The sequence shown here is derived from an EMBL/GenBank/DDBJ whole genome shotgun (WGS) entry which is preliminary data.</text>
</comment>
<dbReference type="InterPro" id="IPR011009">
    <property type="entry name" value="Kinase-like_dom_sf"/>
</dbReference>
<reference evidence="8 9" key="1">
    <citation type="journal article" date="2018" name="Nat. Ecol. Evol.">
        <title>Genomic signatures of mitonuclear coevolution across populations of Tigriopus californicus.</title>
        <authorList>
            <person name="Barreto F.S."/>
            <person name="Watson E.T."/>
            <person name="Lima T.G."/>
            <person name="Willett C.S."/>
            <person name="Edmands S."/>
            <person name="Li W."/>
            <person name="Burton R.S."/>
        </authorList>
    </citation>
    <scope>NUCLEOTIDE SEQUENCE [LARGE SCALE GENOMIC DNA]</scope>
    <source>
        <strain evidence="8 9">San Diego</strain>
    </source>
</reference>
<dbReference type="InterPro" id="IPR018936">
    <property type="entry name" value="PI3/4_kinase_CS"/>
</dbReference>
<dbReference type="InterPro" id="IPR000403">
    <property type="entry name" value="PI3/4_kinase_cat_dom"/>
</dbReference>
<dbReference type="InterPro" id="IPR016024">
    <property type="entry name" value="ARM-type_fold"/>
</dbReference>
<keyword evidence="9" id="KW-1185">Reference proteome</keyword>
<keyword evidence="3" id="KW-0808">Transferase</keyword>
<feature type="compositionally biased region" description="Polar residues" evidence="5">
    <location>
        <begin position="613"/>
        <end position="625"/>
    </location>
</feature>
<dbReference type="InterPro" id="IPR015433">
    <property type="entry name" value="PI3/4_kinase"/>
</dbReference>
<evidence type="ECO:0000256" key="4">
    <source>
        <dbReference type="ARBA" id="ARBA00022777"/>
    </source>
</evidence>
<dbReference type="FunFam" id="1.10.1070.11:FF:000005">
    <property type="entry name" value="Phosphatidylinositol 4-kinase, catalytic, alpha"/>
    <property type="match status" value="1"/>
</dbReference>
<dbReference type="InterPro" id="IPR036940">
    <property type="entry name" value="PI3/4_kinase_cat_sf"/>
</dbReference>
<dbReference type="Gene3D" id="1.10.1070.11">
    <property type="entry name" value="Phosphatidylinositol 3-/4-kinase, catalytic domain"/>
    <property type="match status" value="1"/>
</dbReference>
<evidence type="ECO:0000256" key="2">
    <source>
        <dbReference type="ARBA" id="ARBA00012169"/>
    </source>
</evidence>
<protein>
    <recommendedName>
        <fullName evidence="2">1-phosphatidylinositol 4-kinase</fullName>
        <ecNumber evidence="2">2.7.1.67</ecNumber>
    </recommendedName>
</protein>
<dbReference type="Pfam" id="PF00613">
    <property type="entry name" value="PI3Ka"/>
    <property type="match status" value="1"/>
</dbReference>
<dbReference type="Pfam" id="PF00454">
    <property type="entry name" value="PI3_PI4_kinase"/>
    <property type="match status" value="1"/>
</dbReference>
<dbReference type="FunFam" id="1.25.40.70:FF:000011">
    <property type="entry name" value="Phosphatidylinositol 4-kinase alpha"/>
    <property type="match status" value="1"/>
</dbReference>
<organism evidence="8 9">
    <name type="scientific">Tigriopus californicus</name>
    <name type="common">Marine copepod</name>
    <dbReference type="NCBI Taxonomy" id="6832"/>
    <lineage>
        <taxon>Eukaryota</taxon>
        <taxon>Metazoa</taxon>
        <taxon>Ecdysozoa</taxon>
        <taxon>Arthropoda</taxon>
        <taxon>Crustacea</taxon>
        <taxon>Multicrustacea</taxon>
        <taxon>Hexanauplia</taxon>
        <taxon>Copepoda</taxon>
        <taxon>Harpacticoida</taxon>
        <taxon>Harpacticidae</taxon>
        <taxon>Tigriopus</taxon>
    </lineage>
</organism>
<sequence>MRLPPRAPAAGPLDPSVDRHGFFQTSVLALARALAQIPHVAWARVQDPLFAQCPSLPESAHSAHPAQALVLSEQHQISVIALGVFLLESRGQCRDRIVPYFLALERALPTATINAKKATHEKIPASESFCFAFNTMLSDVAVLCPLYQADIFQAQTELFLELCGQLAEARSASDKPLAHNTRLQLCQSTVPLLFGLCRAVGRFSYGHDFLTTQLYPPKKQPTLPRCGGLPQHRWKTFSNFRSIIPRSLSNTFQISSHNPFDQGADNVVDLSFRPSLRTDLMVHQSQMQSADRKKVAFQSQQSVVPYDPTTYFFHKPGSSFNQLQAPLTHTVQEYWTESNKVTFSVEQVQDIFREVCRTLTKETLDFLNVISLDVYMAGTLKTFPYKTFSETTNLVLVSMLRELIQSSKDLPQAFVKEIQAFTKALFLSGQNELQSRDHEASEREDEQQETRAIPHVNRFKLNVQVNAVCVDILIWATRDELAHGCYVMLESELRDTAFIYSFMVSYLLIERPTVPGSGADNLVTKLTDKINTSSNHKLILAHLPLIMVCIEGLGKLAEKFPMLAKQSSDCLREFLANPSKLLIRLSRHYHHPSSRNNPGGSKAAPGKKVPSLVVTQSESAQSMQMPKSRADATRIAFEKLRDCAIENLCKGLISQMDIDPNCIPALVSAITTRLFQPDHVCDKEWFISSKNSILALGHIAVTLRDSEENTKSVLKFLLQWFDSNSGSDHHYDSLLIDQMGCIVISRTKMDDIYREIMLKFKEIIRDASQMISGVRQANERKNKYQLCSGAVINALANIAANIHPDVELMTDFLQKLMEMYVNIGLEVKKKLTADQESANRTKSKGNLGVLIPVIAVLLRKMPADDLQNPNYRTKKLFSDFWLYAVVFGFTKEEDGVWPQDWYDGVKEIALKAPKLTFASGERSEIRQLTHTQAISKDVVKTSELQELKTHLIAVLGHDSTVQRLIQGYTFPIVIYLMSVYNLEKLRISMCADIETINKLFDYLEDRAIQVDKTMIYDCILVIVNSLFREHFLPVIAEKPKNKERDRNLEAIAVILLIEFNNPNKNIRKFADQFLSKLVDKFPYLLWSKSVLYGMLNALHQLSLTVSHEDIQEVKIGKMERKVFLLDTANERGEILREFRQRSRQFIKTSVEWAPDTVLSHLQEYINEITKESYSNHAGVSLATECMQNFSNDNQDGLGLVNLGSVIRPISAKSDSSRFMISMSNRQSHMSTVSAMLSLCDDSTRRQQVLMSFCQDLDRASEKIRLMPEEDDEAALMTKRILTPRKRVETPKILTFKKFHDTLWKITSSLILLKPAIDEKLMFSLTRAPLKLFHAATMKVVVECWNWLLSARPDIEMKFIQEMIFAWHSSQTARFGLFQADVLRYSPLAPDEDMKTNLQPSNPDIEPHDIWIRFIQERIEVAKYCSQEQIIMFTHMLQRTLDISVGKEKMVMSRHIAAAGTRFRLLSCGMSLLQGDVLPRSIAKNVLRQRIYSASLDYFCSEKTFPTQSDMSLSEDIQTLLRFWATMHQDRKHIRQNAIGDFDLTTVDGPMEALIAADVRSLTSEYQKTPSVAGGWITASSGNNTLNKRSASRQNRPAINDTLVKDYTKKRWLILALLSVEIERLTVHENPLETRVTLVQLLGNRDNGTQGNIGKQFEDAMKFLDEIRLRLPPKSMKEYARNAWDVSPALAVFLPQRLNFSDIIEKEVTKMVRSNPEECSFIPKALDYFLTKEALENDAPELPHVLTWATASPVRALSLLCPRTLPTHPLTAQYAVRVLHSYPAEAVLFYIPQLVQATRYDDLGFVKEFIKKISKESNLVAHQLIWNIQTNMYKDEDGELKDPVMYDKLLPLRDAIVDGLSGTAQRFYRREFEFFRKITAVSGKIKDFEKGHPRKAACIKALQEISVSHGCYLPSNPDSLVLDIDKSSGQPMQSAAKAPYLARFKCGVIECVPDAKSRDQIGRKANTDLFDYFKKEFGEESSQGFKRARKNFTTSMAAYSVIVFLLQIKDRHNGNIMIDKEGHLIHIDFGFMFESSPGGNLAFEPDMKLTQEFVDIMGGRIEAPQFKAFMESCVQAYLAIRPYSREIIYLVQLMLDTELPCFRGQTIEQLKGRLQPTMSDLDASAYMVQVVKQSFLNIRTRAYDMLQYHQNQIPY</sequence>
<feature type="region of interest" description="Disordered" evidence="5">
    <location>
        <begin position="590"/>
        <end position="625"/>
    </location>
</feature>
<dbReference type="PROSITE" id="PS00916">
    <property type="entry name" value="PI3_4_KINASE_2"/>
    <property type="match status" value="1"/>
</dbReference>
<dbReference type="Pfam" id="PF19274">
    <property type="entry name" value="PI4K_N"/>
    <property type="match status" value="2"/>
</dbReference>
<dbReference type="OMA" id="MSQRDEN"/>
<dbReference type="STRING" id="6832.A0A553N7A0"/>
<dbReference type="GO" id="GO:0005737">
    <property type="term" value="C:cytoplasm"/>
    <property type="evidence" value="ECO:0007669"/>
    <property type="project" value="TreeGrafter"/>
</dbReference>
<dbReference type="PROSITE" id="PS51545">
    <property type="entry name" value="PIK_HELICAL"/>
    <property type="match status" value="1"/>
</dbReference>
<dbReference type="GO" id="GO:0004430">
    <property type="term" value="F:1-phosphatidylinositol 4-kinase activity"/>
    <property type="evidence" value="ECO:0007669"/>
    <property type="project" value="UniProtKB-EC"/>
</dbReference>
<dbReference type="GO" id="GO:0048015">
    <property type="term" value="P:phosphatidylinositol-mediated signaling"/>
    <property type="evidence" value="ECO:0007669"/>
    <property type="project" value="TreeGrafter"/>
</dbReference>
<dbReference type="EMBL" id="VCGU01000459">
    <property type="protein sequence ID" value="TRY61318.1"/>
    <property type="molecule type" value="Genomic_DNA"/>
</dbReference>
<accession>A0A553N7A0</accession>
<dbReference type="SMART" id="SM00145">
    <property type="entry name" value="PI3Ka"/>
    <property type="match status" value="1"/>
</dbReference>
<dbReference type="InterPro" id="IPR042236">
    <property type="entry name" value="PI3K_accessory_sf"/>
</dbReference>
<dbReference type="GO" id="GO:0046854">
    <property type="term" value="P:phosphatidylinositol phosphate biosynthetic process"/>
    <property type="evidence" value="ECO:0007669"/>
    <property type="project" value="InterPro"/>
</dbReference>
<dbReference type="Proteomes" id="UP000318571">
    <property type="component" value="Chromosome 8"/>
</dbReference>
<dbReference type="InterPro" id="IPR001263">
    <property type="entry name" value="PI3K_accessory_dom"/>
</dbReference>
<evidence type="ECO:0000256" key="5">
    <source>
        <dbReference type="SAM" id="MobiDB-lite"/>
    </source>
</evidence>
<comment type="similarity">
    <text evidence="1">Belongs to the PI3/PI4-kinase family. Type III PI4K subfamily.</text>
</comment>
<dbReference type="PANTHER" id="PTHR10048:SF15">
    <property type="entry name" value="PHOSPHATIDYLINOSITOL 4-KINASE ALPHA"/>
    <property type="match status" value="1"/>
</dbReference>
<dbReference type="Gene3D" id="1.25.40.70">
    <property type="entry name" value="Phosphatidylinositol 3-kinase, accessory domain (PIK)"/>
    <property type="match status" value="1"/>
</dbReference>
<dbReference type="PANTHER" id="PTHR10048">
    <property type="entry name" value="PHOSPHATIDYLINOSITOL KINASE"/>
    <property type="match status" value="1"/>
</dbReference>
<dbReference type="EC" id="2.7.1.67" evidence="2"/>
<dbReference type="PROSITE" id="PS50290">
    <property type="entry name" value="PI3_4_KINASE_3"/>
    <property type="match status" value="1"/>
</dbReference>
<dbReference type="SUPFAM" id="SSF56112">
    <property type="entry name" value="Protein kinase-like (PK-like)"/>
    <property type="match status" value="1"/>
</dbReference>
<feature type="domain" description="PIK helical" evidence="7">
    <location>
        <begin position="1675"/>
        <end position="1851"/>
    </location>
</feature>
<evidence type="ECO:0000313" key="8">
    <source>
        <dbReference type="EMBL" id="TRY61318.1"/>
    </source>
</evidence>
<evidence type="ECO:0000313" key="9">
    <source>
        <dbReference type="Proteomes" id="UP000318571"/>
    </source>
</evidence>
<feature type="domain" description="PI3K/PI4K catalytic" evidence="6">
    <location>
        <begin position="1837"/>
        <end position="2138"/>
    </location>
</feature>
<dbReference type="SMART" id="SM00146">
    <property type="entry name" value="PI3Kc"/>
    <property type="match status" value="1"/>
</dbReference>
<dbReference type="InterPro" id="IPR045495">
    <property type="entry name" value="PI4K_N"/>
</dbReference>